<comment type="caution">
    <text evidence="1">The sequence shown here is derived from an EMBL/GenBank/DDBJ whole genome shotgun (WGS) entry which is preliminary data.</text>
</comment>
<keyword evidence="2" id="KW-1185">Reference proteome</keyword>
<accession>A0ACB9S4X1</accession>
<name>A0ACB9S4X1_9MYRT</name>
<proteinExistence type="predicted"/>
<reference evidence="2" key="1">
    <citation type="journal article" date="2023" name="Front. Plant Sci.">
        <title>Chromosomal-level genome assembly of Melastoma candidum provides insights into trichome evolution.</title>
        <authorList>
            <person name="Zhong Y."/>
            <person name="Wu W."/>
            <person name="Sun C."/>
            <person name="Zou P."/>
            <person name="Liu Y."/>
            <person name="Dai S."/>
            <person name="Zhou R."/>
        </authorList>
    </citation>
    <scope>NUCLEOTIDE SEQUENCE [LARGE SCALE GENOMIC DNA]</scope>
</reference>
<evidence type="ECO:0000313" key="1">
    <source>
        <dbReference type="EMBL" id="KAI4386415.1"/>
    </source>
</evidence>
<dbReference type="EMBL" id="CM042881">
    <property type="protein sequence ID" value="KAI4386415.1"/>
    <property type="molecule type" value="Genomic_DNA"/>
</dbReference>
<sequence length="429" mass="46772">MAVQANGTTTTGDPVAVGNAFIDQYYNILQKSPHLVRRFYTDKSELSWPGPDGQMTSVTTMQGINDKILSMGYEQYHLQILTADSQASYQGGVFVLVTGRLTGEDDKKRTFSQSFFLAPQDNGFFVLNDIFRYLDGNSVTPVSAAEDVIDTKVVEVPISDPDTNDVSELEVDRSEGDVEIVVSAEETAVVKEGIYESYSNLTQEDTREVVSAPIPNDNQAHAPKKSFASVVSDLNQNSAPFQVRAPLVKPLMQPRAVVTPEASSTLNGSIPSEKTEEISTAKRFSIFVGNLPQDATPAQLEAAFIKFGSIRRNGILVRSSKGSCYGFVDFESESAMHDALQETSILIGNRTAHIEEKKKDGVDRGRPQGGRGGFHNDQYRNRSGFPGERRADSGRNGGGRWGDDGGCGSFHRDYQNGGRRGPRPTPPTA</sequence>
<evidence type="ECO:0000313" key="2">
    <source>
        <dbReference type="Proteomes" id="UP001057402"/>
    </source>
</evidence>
<gene>
    <name evidence="1" type="ORF">MLD38_004347</name>
</gene>
<protein>
    <submittedName>
        <fullName evidence="1">Uncharacterized protein</fullName>
    </submittedName>
</protein>
<organism evidence="1 2">
    <name type="scientific">Melastoma candidum</name>
    <dbReference type="NCBI Taxonomy" id="119954"/>
    <lineage>
        <taxon>Eukaryota</taxon>
        <taxon>Viridiplantae</taxon>
        <taxon>Streptophyta</taxon>
        <taxon>Embryophyta</taxon>
        <taxon>Tracheophyta</taxon>
        <taxon>Spermatophyta</taxon>
        <taxon>Magnoliopsida</taxon>
        <taxon>eudicotyledons</taxon>
        <taxon>Gunneridae</taxon>
        <taxon>Pentapetalae</taxon>
        <taxon>rosids</taxon>
        <taxon>malvids</taxon>
        <taxon>Myrtales</taxon>
        <taxon>Melastomataceae</taxon>
        <taxon>Melastomatoideae</taxon>
        <taxon>Melastomateae</taxon>
        <taxon>Melastoma</taxon>
    </lineage>
</organism>
<dbReference type="Proteomes" id="UP001057402">
    <property type="component" value="Chromosome 2"/>
</dbReference>